<evidence type="ECO:0000313" key="16">
    <source>
        <dbReference type="EMBL" id="TDY71406.1"/>
    </source>
</evidence>
<comment type="function">
    <text evidence="13">Required for the formation of a threonylcarbamoyl group on adenosine at position 37 (t(6)A37) in tRNAs that read codons beginning with adenine.</text>
</comment>
<comment type="catalytic activity">
    <reaction evidence="12 13">
        <text>L-threonine + hydrogencarbonate + ATP = L-threonylcarbamoyladenylate + diphosphate + H2O</text>
        <dbReference type="Rhea" id="RHEA:36407"/>
        <dbReference type="ChEBI" id="CHEBI:15377"/>
        <dbReference type="ChEBI" id="CHEBI:17544"/>
        <dbReference type="ChEBI" id="CHEBI:30616"/>
        <dbReference type="ChEBI" id="CHEBI:33019"/>
        <dbReference type="ChEBI" id="CHEBI:57926"/>
        <dbReference type="ChEBI" id="CHEBI:73682"/>
        <dbReference type="EC" id="2.7.7.87"/>
    </reaction>
</comment>
<comment type="similarity">
    <text evidence="2 13">Belongs to the SUA5 family.</text>
</comment>
<dbReference type="InterPro" id="IPR038385">
    <property type="entry name" value="Sua5/YwlC_C"/>
</dbReference>
<keyword evidence="9 13" id="KW-0547">Nucleotide-binding</keyword>
<dbReference type="RefSeq" id="WP_004788666.1">
    <property type="nucleotide sequence ID" value="NZ_SORO01000001.1"/>
</dbReference>
<evidence type="ECO:0000256" key="12">
    <source>
        <dbReference type="ARBA" id="ARBA00048366"/>
    </source>
</evidence>
<dbReference type="GO" id="GO:0006450">
    <property type="term" value="P:regulation of translational fidelity"/>
    <property type="evidence" value="ECO:0007669"/>
    <property type="project" value="TreeGrafter"/>
</dbReference>
<dbReference type="PROSITE" id="PS51163">
    <property type="entry name" value="YRDC"/>
    <property type="match status" value="1"/>
</dbReference>
<dbReference type="GO" id="GO:0003725">
    <property type="term" value="F:double-stranded RNA binding"/>
    <property type="evidence" value="ECO:0007669"/>
    <property type="project" value="UniProtKB-UniRule"/>
</dbReference>
<dbReference type="GO" id="GO:0000049">
    <property type="term" value="F:tRNA binding"/>
    <property type="evidence" value="ECO:0007669"/>
    <property type="project" value="TreeGrafter"/>
</dbReference>
<comment type="caution">
    <text evidence="16">The sequence shown here is derived from an EMBL/GenBank/DDBJ whole genome shotgun (WGS) entry which is preliminary data.</text>
</comment>
<dbReference type="Proteomes" id="UP000294684">
    <property type="component" value="Unassembled WGS sequence"/>
</dbReference>
<sequence>MKTLISSDVRLLANLIQEGKVVIFPTETVYGIGASTRSEEACLRVYEIKGRPKDNPLIAHFPSIEEIEKVCVLGDLGRKLLEKFSPGPLTLILKKKDKSLFPKELDTLAVRIPKNPLVREWIRLTGGPVSAPSANLSGRPSLTKLTDVVRYFEGKVDGILIAEEPSYGIESTVVSLVGEHPALLRPGSIESEELKIFLPDLVFPNPFETSPVLSLANVPLSPGTKYKHYAPTAQVILASTEEFIHSLEKGFDPKETAWIGFSLPKKVSTGNVLPETNEAVTKEGEGRFKEFDNFSLVSTNEEYASKLYAFFEVCDLKKIQTIICEAPKPGHGSEGIRNRLEKASRRK</sequence>
<dbReference type="EMBL" id="SORO01000001">
    <property type="protein sequence ID" value="TDY71406.1"/>
    <property type="molecule type" value="Genomic_DNA"/>
</dbReference>
<feature type="binding site" evidence="14">
    <location>
        <position position="185"/>
    </location>
    <ligand>
        <name>ATP</name>
        <dbReference type="ChEBI" id="CHEBI:30616"/>
    </ligand>
</feature>
<dbReference type="Gene3D" id="3.40.50.11030">
    <property type="entry name" value="Threonylcarbamoyl-AMP synthase, C-terminal domain"/>
    <property type="match status" value="1"/>
</dbReference>
<keyword evidence="10 13" id="KW-0067">ATP-binding</keyword>
<evidence type="ECO:0000256" key="6">
    <source>
        <dbReference type="ARBA" id="ARBA00022679"/>
    </source>
</evidence>
<feature type="binding site" evidence="14">
    <location>
        <position position="141"/>
    </location>
    <ligand>
        <name>ATP</name>
        <dbReference type="ChEBI" id="CHEBI:30616"/>
    </ligand>
</feature>
<keyword evidence="17" id="KW-1185">Reference proteome</keyword>
<dbReference type="EC" id="2.7.7.87" evidence="3 13"/>
<dbReference type="NCBIfam" id="TIGR00057">
    <property type="entry name" value="L-threonylcarbamoyladenylate synthase"/>
    <property type="match status" value="1"/>
</dbReference>
<feature type="binding site" evidence="14">
    <location>
        <position position="55"/>
    </location>
    <ligand>
        <name>ATP</name>
        <dbReference type="ChEBI" id="CHEBI:30616"/>
    </ligand>
</feature>
<dbReference type="SUPFAM" id="SSF55821">
    <property type="entry name" value="YrdC/RibB"/>
    <property type="match status" value="1"/>
</dbReference>
<feature type="binding site" evidence="14">
    <location>
        <position position="28"/>
    </location>
    <ligand>
        <name>L-threonine</name>
        <dbReference type="ChEBI" id="CHEBI:57926"/>
    </ligand>
</feature>
<dbReference type="Gene3D" id="3.90.870.10">
    <property type="entry name" value="DHBP synthase"/>
    <property type="match status" value="1"/>
</dbReference>
<dbReference type="Pfam" id="PF01300">
    <property type="entry name" value="Sua5_yciO_yrdC"/>
    <property type="match status" value="1"/>
</dbReference>
<dbReference type="InterPro" id="IPR010923">
    <property type="entry name" value="T(6)A37_SUA5"/>
</dbReference>
<protein>
    <recommendedName>
        <fullName evidence="4 13">Threonylcarbamoyl-AMP synthase</fullName>
        <shortName evidence="13">TC-AMP synthase</shortName>
        <ecNumber evidence="3 13">2.7.7.87</ecNumber>
    </recommendedName>
    <alternativeName>
        <fullName evidence="11 13">L-threonylcarbamoyladenylate synthase</fullName>
    </alternativeName>
</protein>
<reference evidence="16 17" key="1">
    <citation type="submission" date="2019-03" db="EMBL/GenBank/DDBJ databases">
        <title>Genomic Encyclopedia of Archaeal and Bacterial Type Strains, Phase II (KMG-II): from individual species to whole genera.</title>
        <authorList>
            <person name="Goeker M."/>
        </authorList>
    </citation>
    <scope>NUCLEOTIDE SEQUENCE [LARGE SCALE GENOMIC DNA]</scope>
    <source>
        <strain evidence="16 17">DSM 21537</strain>
    </source>
</reference>
<evidence type="ECO:0000256" key="4">
    <source>
        <dbReference type="ARBA" id="ARBA00015492"/>
    </source>
</evidence>
<feature type="binding site" evidence="14">
    <location>
        <position position="171"/>
    </location>
    <ligand>
        <name>L-threonine</name>
        <dbReference type="ChEBI" id="CHEBI:57926"/>
    </ligand>
</feature>
<gene>
    <name evidence="16" type="ORF">CLV96_0368</name>
</gene>
<keyword evidence="8 13" id="KW-0548">Nucleotidyltransferase</keyword>
<dbReference type="Pfam" id="PF03481">
    <property type="entry name" value="Sua5_C"/>
    <property type="match status" value="1"/>
</dbReference>
<feature type="binding site" evidence="14">
    <location>
        <position position="111"/>
    </location>
    <ligand>
        <name>L-threonine</name>
        <dbReference type="ChEBI" id="CHEBI:57926"/>
    </ligand>
</feature>
<dbReference type="PANTHER" id="PTHR17490:SF16">
    <property type="entry name" value="THREONYLCARBAMOYL-AMP SYNTHASE"/>
    <property type="match status" value="1"/>
</dbReference>
<feature type="binding site" evidence="14">
    <location>
        <position position="107"/>
    </location>
    <ligand>
        <name>ATP</name>
        <dbReference type="ChEBI" id="CHEBI:30616"/>
    </ligand>
</feature>
<dbReference type="InterPro" id="IPR006070">
    <property type="entry name" value="Sua5-like_dom"/>
</dbReference>
<proteinExistence type="inferred from homology"/>
<evidence type="ECO:0000256" key="10">
    <source>
        <dbReference type="ARBA" id="ARBA00022840"/>
    </source>
</evidence>
<dbReference type="STRING" id="1193051.LEP1GSC017_3605"/>
<evidence type="ECO:0000313" key="17">
    <source>
        <dbReference type="Proteomes" id="UP000294684"/>
    </source>
</evidence>
<keyword evidence="7 13" id="KW-0819">tRNA processing</keyword>
<dbReference type="GO" id="GO:0005737">
    <property type="term" value="C:cytoplasm"/>
    <property type="evidence" value="ECO:0007669"/>
    <property type="project" value="UniProtKB-SubCell"/>
</dbReference>
<feature type="binding site" evidence="14">
    <location>
        <position position="229"/>
    </location>
    <ligand>
        <name>ATP</name>
        <dbReference type="ChEBI" id="CHEBI:30616"/>
    </ligand>
</feature>
<dbReference type="InterPro" id="IPR017945">
    <property type="entry name" value="DHBP_synth_RibB-like_a/b_dom"/>
</dbReference>
<feature type="domain" description="YrdC-like" evidence="15">
    <location>
        <begin position="6"/>
        <end position="189"/>
    </location>
</feature>
<dbReference type="GeneID" id="79825721"/>
<keyword evidence="5 13" id="KW-0963">Cytoplasm</keyword>
<evidence type="ECO:0000256" key="8">
    <source>
        <dbReference type="ARBA" id="ARBA00022695"/>
    </source>
</evidence>
<evidence type="ECO:0000256" key="11">
    <source>
        <dbReference type="ARBA" id="ARBA00029774"/>
    </source>
</evidence>
<organism evidence="16 17">
    <name type="scientific">Leptospira meyeri</name>
    <dbReference type="NCBI Taxonomy" id="29508"/>
    <lineage>
        <taxon>Bacteria</taxon>
        <taxon>Pseudomonadati</taxon>
        <taxon>Spirochaetota</taxon>
        <taxon>Spirochaetia</taxon>
        <taxon>Leptospirales</taxon>
        <taxon>Leptospiraceae</taxon>
        <taxon>Leptospira</taxon>
    </lineage>
</organism>
<evidence type="ECO:0000256" key="3">
    <source>
        <dbReference type="ARBA" id="ARBA00012584"/>
    </source>
</evidence>
<dbReference type="GO" id="GO:0005524">
    <property type="term" value="F:ATP binding"/>
    <property type="evidence" value="ECO:0007669"/>
    <property type="project" value="UniProtKB-UniRule"/>
</dbReference>
<feature type="binding site" evidence="14">
    <location>
        <position position="51"/>
    </location>
    <ligand>
        <name>ATP</name>
        <dbReference type="ChEBI" id="CHEBI:30616"/>
    </ligand>
</feature>
<evidence type="ECO:0000256" key="7">
    <source>
        <dbReference type="ARBA" id="ARBA00022694"/>
    </source>
</evidence>
<comment type="subcellular location">
    <subcellularLocation>
        <location evidence="1 13">Cytoplasm</location>
    </subcellularLocation>
</comment>
<dbReference type="OrthoDB" id="9814580at2"/>
<evidence type="ECO:0000256" key="2">
    <source>
        <dbReference type="ARBA" id="ARBA00007663"/>
    </source>
</evidence>
<keyword evidence="6 13" id="KW-0808">Transferase</keyword>
<evidence type="ECO:0000256" key="1">
    <source>
        <dbReference type="ARBA" id="ARBA00004496"/>
    </source>
</evidence>
<feature type="binding site" evidence="14">
    <location>
        <position position="60"/>
    </location>
    <ligand>
        <name>L-threonine</name>
        <dbReference type="ChEBI" id="CHEBI:57926"/>
    </ligand>
</feature>
<evidence type="ECO:0000259" key="15">
    <source>
        <dbReference type="PROSITE" id="PS51163"/>
    </source>
</evidence>
<name>A0A4R8MWT9_LEPME</name>
<dbReference type="GO" id="GO:0008033">
    <property type="term" value="P:tRNA processing"/>
    <property type="evidence" value="ECO:0007669"/>
    <property type="project" value="UniProtKB-KW"/>
</dbReference>
<dbReference type="InterPro" id="IPR050156">
    <property type="entry name" value="TC-AMP_synthase_SUA5"/>
</dbReference>
<feature type="binding site" evidence="14">
    <location>
        <position position="131"/>
    </location>
    <ligand>
        <name>L-threonine</name>
        <dbReference type="ChEBI" id="CHEBI:57926"/>
    </ligand>
</feature>
<dbReference type="GO" id="GO:0061710">
    <property type="term" value="F:L-threonylcarbamoyladenylate synthase"/>
    <property type="evidence" value="ECO:0007669"/>
    <property type="project" value="UniProtKB-EC"/>
</dbReference>
<accession>A0A4R8MWT9</accession>
<evidence type="ECO:0000256" key="13">
    <source>
        <dbReference type="PIRNR" id="PIRNR004930"/>
    </source>
</evidence>
<evidence type="ECO:0000256" key="5">
    <source>
        <dbReference type="ARBA" id="ARBA00022490"/>
    </source>
</evidence>
<dbReference type="AlphaFoldDB" id="A0A4R8MWT9"/>
<dbReference type="InterPro" id="IPR005145">
    <property type="entry name" value="Sua5_C"/>
</dbReference>
<dbReference type="PANTHER" id="PTHR17490">
    <property type="entry name" value="SUA5"/>
    <property type="match status" value="1"/>
</dbReference>
<evidence type="ECO:0000256" key="14">
    <source>
        <dbReference type="PIRSR" id="PIRSR004930-1"/>
    </source>
</evidence>
<evidence type="ECO:0000256" key="9">
    <source>
        <dbReference type="ARBA" id="ARBA00022741"/>
    </source>
</evidence>
<dbReference type="PIRSF" id="PIRSF004930">
    <property type="entry name" value="Tln_factor_SUA5"/>
    <property type="match status" value="1"/>
</dbReference>
<feature type="binding site" evidence="14">
    <location>
        <position position="133"/>
    </location>
    <ligand>
        <name>ATP</name>
        <dbReference type="ChEBI" id="CHEBI:30616"/>
    </ligand>
</feature>